<dbReference type="AlphaFoldDB" id="A0AAN6P8I2"/>
<accession>A0AAN6P8I2</accession>
<feature type="transmembrane region" description="Helical" evidence="2">
    <location>
        <begin position="21"/>
        <end position="46"/>
    </location>
</feature>
<feature type="region of interest" description="Disordered" evidence="1">
    <location>
        <begin position="220"/>
        <end position="263"/>
    </location>
</feature>
<dbReference type="EMBL" id="MU854513">
    <property type="protein sequence ID" value="KAK4033721.1"/>
    <property type="molecule type" value="Genomic_DNA"/>
</dbReference>
<feature type="transmembrane region" description="Helical" evidence="2">
    <location>
        <begin position="100"/>
        <end position="122"/>
    </location>
</feature>
<gene>
    <name evidence="3" type="ORF">C8A01DRAFT_39807</name>
</gene>
<name>A0AAN6P8I2_9PEZI</name>
<keyword evidence="2" id="KW-1133">Transmembrane helix</keyword>
<keyword evidence="2" id="KW-0812">Transmembrane</keyword>
<reference evidence="4" key="1">
    <citation type="journal article" date="2023" name="Mol. Phylogenet. Evol.">
        <title>Genome-scale phylogeny and comparative genomics of the fungal order Sordariales.</title>
        <authorList>
            <person name="Hensen N."/>
            <person name="Bonometti L."/>
            <person name="Westerberg I."/>
            <person name="Brannstrom I.O."/>
            <person name="Guillou S."/>
            <person name="Cros-Aarteil S."/>
            <person name="Calhoun S."/>
            <person name="Haridas S."/>
            <person name="Kuo A."/>
            <person name="Mondo S."/>
            <person name="Pangilinan J."/>
            <person name="Riley R."/>
            <person name="LaButti K."/>
            <person name="Andreopoulos B."/>
            <person name="Lipzen A."/>
            <person name="Chen C."/>
            <person name="Yan M."/>
            <person name="Daum C."/>
            <person name="Ng V."/>
            <person name="Clum A."/>
            <person name="Steindorff A."/>
            <person name="Ohm R.A."/>
            <person name="Martin F."/>
            <person name="Silar P."/>
            <person name="Natvig D.O."/>
            <person name="Lalanne C."/>
            <person name="Gautier V."/>
            <person name="Ament-Velasquez S.L."/>
            <person name="Kruys A."/>
            <person name="Hutchinson M.I."/>
            <person name="Powell A.J."/>
            <person name="Barry K."/>
            <person name="Miller A.N."/>
            <person name="Grigoriev I.V."/>
            <person name="Debuchy R."/>
            <person name="Gladieux P."/>
            <person name="Hiltunen Thoren M."/>
            <person name="Johannesson H."/>
        </authorList>
    </citation>
    <scope>NUCLEOTIDE SEQUENCE [LARGE SCALE GENOMIC DNA]</scope>
    <source>
        <strain evidence="4">CBS 284.82</strain>
    </source>
</reference>
<dbReference type="Proteomes" id="UP001303115">
    <property type="component" value="Unassembled WGS sequence"/>
</dbReference>
<evidence type="ECO:0000256" key="1">
    <source>
        <dbReference type="SAM" id="MobiDB-lite"/>
    </source>
</evidence>
<comment type="caution">
    <text evidence="3">The sequence shown here is derived from an EMBL/GenBank/DDBJ whole genome shotgun (WGS) entry which is preliminary data.</text>
</comment>
<sequence length="263" mass="29268">MSRPYVVGDSSPFLKRVLIPFWVVRILIMLIYIAVFGVLVTGLGVYKNRIDRLTDEYGTTLNYNAVLAVACIIIAITLVCLILDIVCIIMRARRTLTPPFFLGVNIAQSIIFLVEFILSMIGPRPGTLSIIIGVLILLSFLGLLIYAAVVFHQYRKGSLQTRGTYVQANNPEAHNLVANTAYPGIAPVPVPHTSYPQQSYVQEYPPKAAAQAYGDHEGYAAPAYEPYRQTTGHEQPAQGFMQQQQQEHQPPQHGYEMHQRPAA</sequence>
<evidence type="ECO:0000313" key="4">
    <source>
        <dbReference type="Proteomes" id="UP001303115"/>
    </source>
</evidence>
<evidence type="ECO:0000256" key="2">
    <source>
        <dbReference type="SAM" id="Phobius"/>
    </source>
</evidence>
<organism evidence="3 4">
    <name type="scientific">Parachaetomium inaequale</name>
    <dbReference type="NCBI Taxonomy" id="2588326"/>
    <lineage>
        <taxon>Eukaryota</taxon>
        <taxon>Fungi</taxon>
        <taxon>Dikarya</taxon>
        <taxon>Ascomycota</taxon>
        <taxon>Pezizomycotina</taxon>
        <taxon>Sordariomycetes</taxon>
        <taxon>Sordariomycetidae</taxon>
        <taxon>Sordariales</taxon>
        <taxon>Chaetomiaceae</taxon>
        <taxon>Parachaetomium</taxon>
    </lineage>
</organism>
<feature type="transmembrane region" description="Helical" evidence="2">
    <location>
        <begin position="128"/>
        <end position="151"/>
    </location>
</feature>
<keyword evidence="4" id="KW-1185">Reference proteome</keyword>
<feature type="compositionally biased region" description="Low complexity" evidence="1">
    <location>
        <begin position="235"/>
        <end position="252"/>
    </location>
</feature>
<proteinExistence type="predicted"/>
<evidence type="ECO:0000313" key="3">
    <source>
        <dbReference type="EMBL" id="KAK4033721.1"/>
    </source>
</evidence>
<keyword evidence="2" id="KW-0472">Membrane</keyword>
<feature type="transmembrane region" description="Helical" evidence="2">
    <location>
        <begin position="66"/>
        <end position="88"/>
    </location>
</feature>
<protein>
    <submittedName>
        <fullName evidence="3">Uncharacterized protein</fullName>
    </submittedName>
</protein>